<accession>A0A1Z1M4N5</accession>
<dbReference type="EMBL" id="MF101415">
    <property type="protein sequence ID" value="ARW60803.1"/>
    <property type="molecule type" value="Genomic_DNA"/>
</dbReference>
<dbReference type="RefSeq" id="YP_009392241.1">
    <property type="nucleotide sequence ID" value="NC_035262.1"/>
</dbReference>
<protein>
    <submittedName>
        <fullName evidence="1">Uncharacterized protein</fullName>
    </submittedName>
</protein>
<proteinExistence type="predicted"/>
<reference evidence="1" key="1">
    <citation type="journal article" date="2017" name="J. Phycol.">
        <title>Analysis of chloroplast genomes and a supermatrix inform reclassification of the Rhodomelaceae (Rhodophyta).</title>
        <authorList>
            <person name="Diaz-Tapia P."/>
            <person name="Maggs C.A."/>
            <person name="West J.A."/>
            <person name="Verbruggen H."/>
        </authorList>
    </citation>
    <scope>NUCLEOTIDE SEQUENCE</scope>
    <source>
        <strain evidence="1">JW2841</strain>
    </source>
</reference>
<dbReference type="GeneID" id="33353744"/>
<sequence>MLELLVSLYANHQTFIKYDEQDRKNINPKRIILFLSLVTSLYKKRVMA</sequence>
<dbReference type="AlphaFoldDB" id="A0A1Z1M4N5"/>
<geneLocation type="chloroplast" evidence="1"/>
<organism evidence="1">
    <name type="scientific">Osmundaria fimbriata</name>
    <name type="common">Red alga</name>
    <name type="synonym">Delesseria fimbriata</name>
    <dbReference type="NCBI Taxonomy" id="228265"/>
    <lineage>
        <taxon>Eukaryota</taxon>
        <taxon>Rhodophyta</taxon>
        <taxon>Florideophyceae</taxon>
        <taxon>Rhodymeniophycidae</taxon>
        <taxon>Ceramiales</taxon>
        <taxon>Rhodomelaceae</taxon>
        <taxon>Amansieae</taxon>
        <taxon>Osmundaria</taxon>
    </lineage>
</organism>
<keyword evidence="1" id="KW-0934">Plastid</keyword>
<keyword evidence="1" id="KW-0150">Chloroplast</keyword>
<name>A0A1Z1M4N5_OSMFI</name>
<gene>
    <name evidence="1" type="primary">orf48</name>
</gene>
<evidence type="ECO:0000313" key="1">
    <source>
        <dbReference type="EMBL" id="ARW60803.1"/>
    </source>
</evidence>